<protein>
    <submittedName>
        <fullName evidence="1">Uncharacterized protein</fullName>
    </submittedName>
</protein>
<gene>
    <name evidence="1" type="ORF">PQQ21_002095</name>
</gene>
<comment type="caution">
    <text evidence="1">The sequence shown here is derived from an EMBL/GenBank/DDBJ whole genome shotgun (WGS) entry which is preliminary data.</text>
</comment>
<organism evidence="1">
    <name type="scientific">Citrobacter freundii</name>
    <dbReference type="NCBI Taxonomy" id="546"/>
    <lineage>
        <taxon>Bacteria</taxon>
        <taxon>Pseudomonadati</taxon>
        <taxon>Pseudomonadota</taxon>
        <taxon>Gammaproteobacteria</taxon>
        <taxon>Enterobacterales</taxon>
        <taxon>Enterobacteriaceae</taxon>
        <taxon>Citrobacter</taxon>
        <taxon>Citrobacter freundii complex</taxon>
    </lineage>
</organism>
<proteinExistence type="predicted"/>
<sequence length="91" mass="10159">MQDYIIFGHGYEGEVREYDDNLDVIRVVSKPVLIKAGDPTPASAVLRSFNLQVVVMPCHGKFYNVAAESLPTEDELKIAIMQENPSPVPQR</sequence>
<dbReference type="AlphaFoldDB" id="A0AAI9HH72"/>
<accession>A0AAI9HH72</accession>
<evidence type="ECO:0000313" key="1">
    <source>
        <dbReference type="EMBL" id="EMN4144842.1"/>
    </source>
</evidence>
<dbReference type="EMBL" id="ABKLER030000007">
    <property type="protein sequence ID" value="EMN4144842.1"/>
    <property type="molecule type" value="Genomic_DNA"/>
</dbReference>
<dbReference type="RefSeq" id="WP_048217524.1">
    <property type="nucleotide sequence ID" value="NZ_CAXOME010000024.1"/>
</dbReference>
<name>A0AAI9HH72_CITFR</name>
<reference evidence="1" key="1">
    <citation type="submission" date="2024-02" db="EMBL/GenBank/DDBJ databases">
        <authorList>
            <consortium name="Clinical and Environmental Microbiology Branch: Whole genome sequencing antimicrobial resistance pathogens in the healthcare setting"/>
        </authorList>
    </citation>
    <scope>NUCLEOTIDE SEQUENCE</scope>
    <source>
        <strain evidence="1">2023GN-00102</strain>
    </source>
</reference>